<feature type="compositionally biased region" description="Polar residues" evidence="1">
    <location>
        <begin position="73"/>
        <end position="100"/>
    </location>
</feature>
<feature type="compositionally biased region" description="Basic and acidic residues" evidence="1">
    <location>
        <begin position="1718"/>
        <end position="1728"/>
    </location>
</feature>
<dbReference type="PANTHER" id="PTHR40641:SF2">
    <property type="entry name" value="INVOLUCRIN REPEAT PROTEIN"/>
    <property type="match status" value="1"/>
</dbReference>
<feature type="compositionally biased region" description="Polar residues" evidence="1">
    <location>
        <begin position="1571"/>
        <end position="1584"/>
    </location>
</feature>
<feature type="region of interest" description="Disordered" evidence="1">
    <location>
        <begin position="332"/>
        <end position="353"/>
    </location>
</feature>
<feature type="compositionally biased region" description="Low complexity" evidence="1">
    <location>
        <begin position="595"/>
        <end position="609"/>
    </location>
</feature>
<proteinExistence type="predicted"/>
<feature type="compositionally biased region" description="Polar residues" evidence="1">
    <location>
        <begin position="339"/>
        <end position="352"/>
    </location>
</feature>
<protein>
    <recommendedName>
        <fullName evidence="4">Involucrin repeat protein</fullName>
    </recommendedName>
</protein>
<feature type="non-terminal residue" evidence="2">
    <location>
        <position position="1755"/>
    </location>
</feature>
<feature type="compositionally biased region" description="Basic and acidic residues" evidence="1">
    <location>
        <begin position="1079"/>
        <end position="1098"/>
    </location>
</feature>
<organism evidence="2 3">
    <name type="scientific">Gomphillus americanus</name>
    <dbReference type="NCBI Taxonomy" id="1940652"/>
    <lineage>
        <taxon>Eukaryota</taxon>
        <taxon>Fungi</taxon>
        <taxon>Dikarya</taxon>
        <taxon>Ascomycota</taxon>
        <taxon>Pezizomycotina</taxon>
        <taxon>Lecanoromycetes</taxon>
        <taxon>OSLEUM clade</taxon>
        <taxon>Ostropomycetidae</taxon>
        <taxon>Ostropales</taxon>
        <taxon>Graphidaceae</taxon>
        <taxon>Gomphilloideae</taxon>
        <taxon>Gomphillus</taxon>
    </lineage>
</organism>
<feature type="compositionally biased region" description="Basic and acidic residues" evidence="1">
    <location>
        <begin position="1530"/>
        <end position="1543"/>
    </location>
</feature>
<feature type="region of interest" description="Disordered" evidence="1">
    <location>
        <begin position="463"/>
        <end position="546"/>
    </location>
</feature>
<keyword evidence="3" id="KW-1185">Reference proteome</keyword>
<feature type="compositionally biased region" description="Low complexity" evidence="1">
    <location>
        <begin position="280"/>
        <end position="292"/>
    </location>
</feature>
<feature type="compositionally biased region" description="Basic and acidic residues" evidence="1">
    <location>
        <begin position="16"/>
        <end position="50"/>
    </location>
</feature>
<reference evidence="2" key="1">
    <citation type="submission" date="2021-03" db="EMBL/GenBank/DDBJ databases">
        <authorList>
            <person name="Tagirdzhanova G."/>
        </authorList>
    </citation>
    <scope>NUCLEOTIDE SEQUENCE</scope>
</reference>
<evidence type="ECO:0008006" key="4">
    <source>
        <dbReference type="Google" id="ProtNLM"/>
    </source>
</evidence>
<feature type="region of interest" description="Disordered" evidence="1">
    <location>
        <begin position="558"/>
        <end position="658"/>
    </location>
</feature>
<dbReference type="PANTHER" id="PTHR40641">
    <property type="entry name" value="INVOLUCRIN REPEAT PROTEIN (AFU_ORTHOLOGUE AFUA_2G08060)"/>
    <property type="match status" value="1"/>
</dbReference>
<feature type="compositionally biased region" description="Basic and acidic residues" evidence="1">
    <location>
        <begin position="483"/>
        <end position="496"/>
    </location>
</feature>
<feature type="region of interest" description="Disordered" evidence="1">
    <location>
        <begin position="804"/>
        <end position="989"/>
    </location>
</feature>
<name>A0A8H3EFT7_9LECA</name>
<feature type="compositionally biased region" description="Polar residues" evidence="1">
    <location>
        <begin position="213"/>
        <end position="223"/>
    </location>
</feature>
<feature type="region of interest" description="Disordered" evidence="1">
    <location>
        <begin position="393"/>
        <end position="435"/>
    </location>
</feature>
<comment type="caution">
    <text evidence="2">The sequence shown here is derived from an EMBL/GenBank/DDBJ whole genome shotgun (WGS) entry which is preliminary data.</text>
</comment>
<feature type="compositionally biased region" description="Low complexity" evidence="1">
    <location>
        <begin position="617"/>
        <end position="633"/>
    </location>
</feature>
<feature type="compositionally biased region" description="Basic and acidic residues" evidence="1">
    <location>
        <begin position="1611"/>
        <end position="1620"/>
    </location>
</feature>
<feature type="region of interest" description="Disordered" evidence="1">
    <location>
        <begin position="272"/>
        <end position="302"/>
    </location>
</feature>
<feature type="region of interest" description="Disordered" evidence="1">
    <location>
        <begin position="1137"/>
        <end position="1176"/>
    </location>
</feature>
<feature type="region of interest" description="Disordered" evidence="1">
    <location>
        <begin position="1320"/>
        <end position="1476"/>
    </location>
</feature>
<feature type="compositionally biased region" description="Low complexity" evidence="1">
    <location>
        <begin position="229"/>
        <end position="245"/>
    </location>
</feature>
<dbReference type="InterPro" id="IPR053268">
    <property type="entry name" value="Woronin_anchor"/>
</dbReference>
<feature type="compositionally biased region" description="Basic and acidic residues" evidence="1">
    <location>
        <begin position="122"/>
        <end position="145"/>
    </location>
</feature>
<dbReference type="EMBL" id="CAJPDQ010000001">
    <property type="protein sequence ID" value="CAF9903182.1"/>
    <property type="molecule type" value="Genomic_DNA"/>
</dbReference>
<evidence type="ECO:0000313" key="2">
    <source>
        <dbReference type="EMBL" id="CAF9903182.1"/>
    </source>
</evidence>
<feature type="compositionally biased region" description="Polar residues" evidence="1">
    <location>
        <begin position="1598"/>
        <end position="1610"/>
    </location>
</feature>
<feature type="region of interest" description="Disordered" evidence="1">
    <location>
        <begin position="680"/>
        <end position="778"/>
    </location>
</feature>
<feature type="compositionally biased region" description="Basic and acidic residues" evidence="1">
    <location>
        <begin position="1329"/>
        <end position="1338"/>
    </location>
</feature>
<dbReference type="Proteomes" id="UP000664169">
    <property type="component" value="Unassembled WGS sequence"/>
</dbReference>
<feature type="region of interest" description="Disordered" evidence="1">
    <location>
        <begin position="1073"/>
        <end position="1117"/>
    </location>
</feature>
<feature type="compositionally biased region" description="Basic and acidic residues" evidence="1">
    <location>
        <begin position="1224"/>
        <end position="1246"/>
    </location>
</feature>
<feature type="compositionally biased region" description="Polar residues" evidence="1">
    <location>
        <begin position="812"/>
        <end position="828"/>
    </location>
</feature>
<feature type="compositionally biased region" description="Basic residues" evidence="1">
    <location>
        <begin position="534"/>
        <end position="545"/>
    </location>
</feature>
<evidence type="ECO:0000313" key="3">
    <source>
        <dbReference type="Proteomes" id="UP000664169"/>
    </source>
</evidence>
<feature type="region of interest" description="Disordered" evidence="1">
    <location>
        <begin position="1208"/>
        <end position="1291"/>
    </location>
</feature>
<feature type="compositionally biased region" description="Acidic residues" evidence="1">
    <location>
        <begin position="716"/>
        <end position="727"/>
    </location>
</feature>
<sequence>MWKTVLGRSGGSEASSSKRKDDSRSQEDARPKRKDSVKDGGKTREKRDLESVVSATTRGTNRGTDRGIDFDPNVSSYQMAQSDNIVSSGQPNSGAVSNTMDDLPRIRGIEDEKKLRRRGRSNSRERTYRRDRSRSEERVKSDKKERKLKRRSTDTGAFSGESSRAIEDTRAGEANISNHVPDMFPGQFPSDVSAPYRPPLSIAEGGPGLASEYYSNTGSSWQQRPVNPPVSSTTTTNNRPPATTNIAPQFSAAAAGAAAGYAMNTYSEQSSSYQARPSGAPNSSSVANVSANPPRPAQQSASSNLPYAIAAGAATGIAAGAYYNHNHEHSETHSDALDYSNNNNYDMASGQRSPGPLDKIVNFFKDPEGVARFEEYSEIVGICRGCFEPGSTPYQAPRRHIHRNRRSNEKLRPSRVEKDNRYQSSSDEGKRKSNRSMLGAAAAGIGLGGIGRTLLGDFDDTYSVKSGKPVPTSSLPYRSSPKYPRESIEIRDDDRSRKSKKIEYGVTSSGATYEERNGTSRKKFGTITAERSRSRSRSRDRKRIGKVVAGAAIRTAAAEAMKRRTSTDGAIRVKHRSRSRSRERRSRKAESPTQSTSIFGNFFSSTSSSGKRKSNKNKSFFNFSNGSSSSSDSILAFGASDRDRRRRGKRSSPRIKTTADANAALIGLGTATAALAAYESRNRKSGKQVPAVVAVKSKGKQDHYRDSRRHHAAVDDGWESASEDSDTSVDSGLAFGSPFNKSRESLTASGTDKWDWRWGQTRRRSSSPRRDTVKPTSGFATAATAGVAGAAAGALIGEATAPSFSRRDDEYSTSSNRPLQYVESVSTSDPRRFDAASHDPVTGQAPYRSRPDAVPIQHPQPMVPVPEAVYTKSVPDSRFTNYNNDKEERKQNLDNVVVIQPKSQRAKEEKARFDVPLSKKNVTGEKRREDRRSDDRKKDPREQELVIKPSESRRNNGQENAIEVIIEPGKRRSNRENREIHHSELEDDHLAELHRELERMKAMAKPRSQGKETSSGTIAGLGMAGLAAAAVAAESSRRKTSDKQASNVGASISQGNNDAEAVVPKNSGGLAGLVNRITKVKEEETSEQDTKNRPENSDTTRASPDHQSTASRIAKSQGSVAHESYAAYFAPDDILSQPSKAKETNPDPNADVDFSGTGDRRGRTVQGRYGEPEYPKIENEVFDPLESHQLLPWPVPKLGLINPTPIPSCAPSAHPSPTIQPADPKSDAIEAEKGARDRDVETDARSPDYTVIAPKGAHKETTATVKEPSVVKKHDVSPVPADSSAGITSPVEEIHMTSMPGGFEDDIDFAATLAAGAAAAGFNPDIVIEDPKYRRRDSPPGSESRGFYQQPYYQTVSDIGVRTFDSNSAPQPHGFVAGEVPDTPKGEPSPLPEISEKDTKVSRKEQRKKDKSRRQAKEDAAMADDIDASHVSGTLESERVGDSTELEIIEDMARDTQTEPDTPVSKKSKKKSKSDGISGFASAAFAAMGGAAAAKTIDDLAVEDSKSSKQESKESNSFDLASVAMAATKDTSKPKTREAEISPKPESGNQTVKEEIQSPAKAIHPSGGIDSFTSPPKATKMQSTKQEDEDDADDAFDSSNEYAPSAYTNVTEDKNGEEGRKHRRKSRRRSKAFDDAASITSTQYKAEDKKESGKKKGGLFGLFGKSSSNDSSEKQQPIEAQEEDFEPVEASKKKKKSRRSREMDEGFSVASAPVSELTKADEREDDRKSRRHRSSRKGTQDEDDSGRTAQDLPDK</sequence>
<accession>A0A8H3EFT7</accession>
<gene>
    <name evidence="2" type="ORF">GOMPHAMPRED_000119</name>
</gene>
<feature type="region of interest" description="Disordered" evidence="1">
    <location>
        <begin position="1501"/>
        <end position="1755"/>
    </location>
</feature>
<feature type="compositionally biased region" description="Basic and acidic residues" evidence="1">
    <location>
        <begin position="968"/>
        <end position="989"/>
    </location>
</feature>
<dbReference type="OrthoDB" id="5365701at2759"/>
<feature type="compositionally biased region" description="Acidic residues" evidence="1">
    <location>
        <begin position="1587"/>
        <end position="1596"/>
    </location>
</feature>
<feature type="region of interest" description="Disordered" evidence="1">
    <location>
        <begin position="1"/>
        <end position="245"/>
    </location>
</feature>
<feature type="compositionally biased region" description="Basic and acidic residues" evidence="1">
    <location>
        <begin position="922"/>
        <end position="956"/>
    </location>
</feature>
<evidence type="ECO:0000256" key="1">
    <source>
        <dbReference type="SAM" id="MobiDB-lite"/>
    </source>
</evidence>
<feature type="compositionally biased region" description="Polar residues" evidence="1">
    <location>
        <begin position="1099"/>
        <end position="1117"/>
    </location>
</feature>
<feature type="compositionally biased region" description="Basic residues" evidence="1">
    <location>
        <begin position="572"/>
        <end position="587"/>
    </location>
</feature>
<feature type="compositionally biased region" description="Basic residues" evidence="1">
    <location>
        <begin position="1621"/>
        <end position="1630"/>
    </location>
</feature>
<feature type="compositionally biased region" description="Basic and acidic residues" evidence="1">
    <location>
        <begin position="102"/>
        <end position="114"/>
    </location>
</feature>
<feature type="compositionally biased region" description="Basic and acidic residues" evidence="1">
    <location>
        <begin position="406"/>
        <end position="431"/>
    </location>
</feature>
<feature type="compositionally biased region" description="Basic and acidic residues" evidence="1">
    <location>
        <begin position="1503"/>
        <end position="1516"/>
    </location>
</feature>
<feature type="compositionally biased region" description="Basic and acidic residues" evidence="1">
    <location>
        <begin position="1394"/>
        <end position="1420"/>
    </location>
</feature>
<feature type="compositionally biased region" description="Basic residues" evidence="1">
    <location>
        <begin position="644"/>
        <end position="653"/>
    </location>
</feature>